<dbReference type="CDD" id="cd00082">
    <property type="entry name" value="HisKA"/>
    <property type="match status" value="1"/>
</dbReference>
<dbReference type="SMART" id="SM00448">
    <property type="entry name" value="REC"/>
    <property type="match status" value="1"/>
</dbReference>
<comment type="catalytic activity">
    <reaction evidence="1">
        <text>ATP + protein L-histidine = ADP + protein N-phospho-L-histidine.</text>
        <dbReference type="EC" id="2.7.13.3"/>
    </reaction>
</comment>
<evidence type="ECO:0000256" key="4">
    <source>
        <dbReference type="PROSITE-ProRule" id="PRU00169"/>
    </source>
</evidence>
<dbReference type="PROSITE" id="PS50109">
    <property type="entry name" value="HIS_KIN"/>
    <property type="match status" value="1"/>
</dbReference>
<dbReference type="PROSITE" id="PS50110">
    <property type="entry name" value="RESPONSE_REGULATORY"/>
    <property type="match status" value="1"/>
</dbReference>
<organism evidence="7 8">
    <name type="scientific">Actimicrobium antarcticum</name>
    <dbReference type="NCBI Taxonomy" id="1051899"/>
    <lineage>
        <taxon>Bacteria</taxon>
        <taxon>Pseudomonadati</taxon>
        <taxon>Pseudomonadota</taxon>
        <taxon>Betaproteobacteria</taxon>
        <taxon>Burkholderiales</taxon>
        <taxon>Oxalobacteraceae</taxon>
        <taxon>Actimicrobium</taxon>
    </lineage>
</organism>
<gene>
    <name evidence="7" type="ORF">GCM10022212_11110</name>
</gene>
<reference evidence="8" key="1">
    <citation type="journal article" date="2019" name="Int. J. Syst. Evol. Microbiol.">
        <title>The Global Catalogue of Microorganisms (GCM) 10K type strain sequencing project: providing services to taxonomists for standard genome sequencing and annotation.</title>
        <authorList>
            <consortium name="The Broad Institute Genomics Platform"/>
            <consortium name="The Broad Institute Genome Sequencing Center for Infectious Disease"/>
            <person name="Wu L."/>
            <person name="Ma J."/>
        </authorList>
    </citation>
    <scope>NUCLEOTIDE SEQUENCE [LARGE SCALE GENOMIC DNA]</scope>
    <source>
        <strain evidence="8">JCM 16673</strain>
    </source>
</reference>
<dbReference type="InterPro" id="IPR005467">
    <property type="entry name" value="His_kinase_dom"/>
</dbReference>
<dbReference type="EMBL" id="BAAAZE010000005">
    <property type="protein sequence ID" value="GAA4017351.1"/>
    <property type="molecule type" value="Genomic_DNA"/>
</dbReference>
<dbReference type="SMART" id="SM00387">
    <property type="entry name" value="HATPase_c"/>
    <property type="match status" value="1"/>
</dbReference>
<keyword evidence="3 4" id="KW-0597">Phosphoprotein</keyword>
<dbReference type="EC" id="2.7.13.3" evidence="2"/>
<feature type="domain" description="Histidine kinase" evidence="5">
    <location>
        <begin position="158"/>
        <end position="377"/>
    </location>
</feature>
<dbReference type="InterPro" id="IPR000014">
    <property type="entry name" value="PAS"/>
</dbReference>
<dbReference type="RefSeq" id="WP_344762252.1">
    <property type="nucleotide sequence ID" value="NZ_BAAAZE010000005.1"/>
</dbReference>
<dbReference type="Pfam" id="PF00512">
    <property type="entry name" value="HisKA"/>
    <property type="match status" value="1"/>
</dbReference>
<sequence length="528" mass="57595">MSAEFDFVSVLRAMPARCLVMLPDQRFTILDASDRFLRDIGMARDELVGRGLFEVFPAARSGKTRDLLARWHAALEEIRHTMDAQHLPAQHFGPSPSRGETRWVPVLFPVVNANGELEALLQQMDDVPQPIVIDKTEIRLAQAAAEHASLVKDEFLSTLSHELRTPLNTILGWTQVLQRSTDFQSDKTISALATIERSARQQARLIDDLLDASAIMAGKVHLDLRPVRSRDVIVSSVDVCNPAALARNIRIDTVIDDTSTAIEADASRLQQVVCRLLSNAIKFSANGGVITVHQATSANKVVITITDNGQGIAPAFLPSLFARFSQADGSSTRSHMGLGLGLSIVKSLVSLHGGHVSATSQGIQQGATFTIDLPLLLTDLAPLSVSSDGHPVEDSDEWHADIVLVDDEPDAGVVLQEILQNAGATVRLAFSATEALQMIDERRPDLMISDIGMPNIDGYQLLRLLRQQEPADHPPIPAIALTAFARPEDKRRAIDAGYLIHFAKPVESADLVTAVKLAIRRPSRMLRN</sequence>
<dbReference type="PRINTS" id="PR00344">
    <property type="entry name" value="BCTRLSENSOR"/>
</dbReference>
<dbReference type="Pfam" id="PF02518">
    <property type="entry name" value="HATPase_c"/>
    <property type="match status" value="1"/>
</dbReference>
<accession>A0ABP7SW31</accession>
<dbReference type="SUPFAM" id="SSF55785">
    <property type="entry name" value="PYP-like sensor domain (PAS domain)"/>
    <property type="match status" value="1"/>
</dbReference>
<feature type="modified residue" description="4-aspartylphosphate" evidence="4">
    <location>
        <position position="450"/>
    </location>
</feature>
<dbReference type="InterPro" id="IPR036890">
    <property type="entry name" value="HATPase_C_sf"/>
</dbReference>
<evidence type="ECO:0000313" key="8">
    <source>
        <dbReference type="Proteomes" id="UP001501353"/>
    </source>
</evidence>
<dbReference type="Gene3D" id="1.10.287.130">
    <property type="match status" value="1"/>
</dbReference>
<dbReference type="Proteomes" id="UP001501353">
    <property type="component" value="Unassembled WGS sequence"/>
</dbReference>
<name>A0ABP7SW31_9BURK</name>
<evidence type="ECO:0000313" key="7">
    <source>
        <dbReference type="EMBL" id="GAA4017351.1"/>
    </source>
</evidence>
<dbReference type="Pfam" id="PF00072">
    <property type="entry name" value="Response_reg"/>
    <property type="match status" value="1"/>
</dbReference>
<dbReference type="SUPFAM" id="SSF55874">
    <property type="entry name" value="ATPase domain of HSP90 chaperone/DNA topoisomerase II/histidine kinase"/>
    <property type="match status" value="1"/>
</dbReference>
<dbReference type="InterPro" id="IPR001789">
    <property type="entry name" value="Sig_transdc_resp-reg_receiver"/>
</dbReference>
<dbReference type="InterPro" id="IPR011006">
    <property type="entry name" value="CheY-like_superfamily"/>
</dbReference>
<dbReference type="SUPFAM" id="SSF52172">
    <property type="entry name" value="CheY-like"/>
    <property type="match status" value="1"/>
</dbReference>
<dbReference type="InterPro" id="IPR035965">
    <property type="entry name" value="PAS-like_dom_sf"/>
</dbReference>
<evidence type="ECO:0000259" key="5">
    <source>
        <dbReference type="PROSITE" id="PS50109"/>
    </source>
</evidence>
<feature type="domain" description="Response regulatory" evidence="6">
    <location>
        <begin position="401"/>
        <end position="519"/>
    </location>
</feature>
<proteinExistence type="predicted"/>
<dbReference type="CDD" id="cd00130">
    <property type="entry name" value="PAS"/>
    <property type="match status" value="1"/>
</dbReference>
<dbReference type="SUPFAM" id="SSF47384">
    <property type="entry name" value="Homodimeric domain of signal transducing histidine kinase"/>
    <property type="match status" value="1"/>
</dbReference>
<evidence type="ECO:0000256" key="2">
    <source>
        <dbReference type="ARBA" id="ARBA00012438"/>
    </source>
</evidence>
<dbReference type="InterPro" id="IPR036097">
    <property type="entry name" value="HisK_dim/P_sf"/>
</dbReference>
<dbReference type="Gene3D" id="3.40.50.2300">
    <property type="match status" value="1"/>
</dbReference>
<dbReference type="Gene3D" id="3.30.450.20">
    <property type="entry name" value="PAS domain"/>
    <property type="match status" value="1"/>
</dbReference>
<dbReference type="PANTHER" id="PTHR43547">
    <property type="entry name" value="TWO-COMPONENT HISTIDINE KINASE"/>
    <property type="match status" value="1"/>
</dbReference>
<dbReference type="CDD" id="cd17580">
    <property type="entry name" value="REC_2_DhkD-like"/>
    <property type="match status" value="1"/>
</dbReference>
<dbReference type="Gene3D" id="3.30.565.10">
    <property type="entry name" value="Histidine kinase-like ATPase, C-terminal domain"/>
    <property type="match status" value="1"/>
</dbReference>
<evidence type="ECO:0000256" key="3">
    <source>
        <dbReference type="ARBA" id="ARBA00022553"/>
    </source>
</evidence>
<dbReference type="SMART" id="SM00388">
    <property type="entry name" value="HisKA"/>
    <property type="match status" value="1"/>
</dbReference>
<dbReference type="InterPro" id="IPR003594">
    <property type="entry name" value="HATPase_dom"/>
</dbReference>
<protein>
    <recommendedName>
        <fullName evidence="2">histidine kinase</fullName>
        <ecNumber evidence="2">2.7.13.3</ecNumber>
    </recommendedName>
</protein>
<dbReference type="InterPro" id="IPR003661">
    <property type="entry name" value="HisK_dim/P_dom"/>
</dbReference>
<keyword evidence="8" id="KW-1185">Reference proteome</keyword>
<evidence type="ECO:0000256" key="1">
    <source>
        <dbReference type="ARBA" id="ARBA00000085"/>
    </source>
</evidence>
<evidence type="ECO:0000259" key="6">
    <source>
        <dbReference type="PROSITE" id="PS50110"/>
    </source>
</evidence>
<dbReference type="PANTHER" id="PTHR43547:SF2">
    <property type="entry name" value="HYBRID SIGNAL TRANSDUCTION HISTIDINE KINASE C"/>
    <property type="match status" value="1"/>
</dbReference>
<dbReference type="InterPro" id="IPR004358">
    <property type="entry name" value="Sig_transdc_His_kin-like_C"/>
</dbReference>
<comment type="caution">
    <text evidence="7">The sequence shown here is derived from an EMBL/GenBank/DDBJ whole genome shotgun (WGS) entry which is preliminary data.</text>
</comment>